<evidence type="ECO:0000313" key="2">
    <source>
        <dbReference type="EMBL" id="EME80261.1"/>
    </source>
</evidence>
<proteinExistence type="predicted"/>
<dbReference type="HOGENOM" id="CLU_1455020_0_0_1"/>
<evidence type="ECO:0000256" key="1">
    <source>
        <dbReference type="SAM" id="MobiDB-lite"/>
    </source>
</evidence>
<accession>M3A6N8</accession>
<dbReference type="RefSeq" id="XP_007929260.1">
    <property type="nucleotide sequence ID" value="XM_007931069.1"/>
</dbReference>
<gene>
    <name evidence="2" type="ORF">MYCFIDRAFT_198537</name>
</gene>
<dbReference type="KEGG" id="pfj:MYCFIDRAFT_198537"/>
<sequence>MKSLRRSNIFDVILTVANALHLQCNFSISAYLRAWQKQPWVRVHPPLQPFLQNEAKDQENKASLQISSFAASGLANAVMRESAPSTPAIPRNDTEREDLSDQGDQPPLPPTPSLNSKPNPKACSRIDSAITSNRTTKKRKPRSNIRFQWLRESRPFKSANLYDAVQAEVEVQEGEEPMEYRRLWVQ</sequence>
<dbReference type="GeneID" id="19335732"/>
<keyword evidence="3" id="KW-1185">Reference proteome</keyword>
<name>M3A6N8_PSEFD</name>
<protein>
    <submittedName>
        <fullName evidence="2">Uncharacterized protein</fullName>
    </submittedName>
</protein>
<dbReference type="EMBL" id="KB446561">
    <property type="protein sequence ID" value="EME80261.1"/>
    <property type="molecule type" value="Genomic_DNA"/>
</dbReference>
<organism evidence="2 3">
    <name type="scientific">Pseudocercospora fijiensis (strain CIRAD86)</name>
    <name type="common">Black leaf streak disease fungus</name>
    <name type="synonym">Mycosphaerella fijiensis</name>
    <dbReference type="NCBI Taxonomy" id="383855"/>
    <lineage>
        <taxon>Eukaryota</taxon>
        <taxon>Fungi</taxon>
        <taxon>Dikarya</taxon>
        <taxon>Ascomycota</taxon>
        <taxon>Pezizomycotina</taxon>
        <taxon>Dothideomycetes</taxon>
        <taxon>Dothideomycetidae</taxon>
        <taxon>Mycosphaerellales</taxon>
        <taxon>Mycosphaerellaceae</taxon>
        <taxon>Pseudocercospora</taxon>
    </lineage>
</organism>
<evidence type="ECO:0000313" key="3">
    <source>
        <dbReference type="Proteomes" id="UP000016932"/>
    </source>
</evidence>
<dbReference type="Proteomes" id="UP000016932">
    <property type="component" value="Unassembled WGS sequence"/>
</dbReference>
<reference evidence="2 3" key="1">
    <citation type="journal article" date="2012" name="PLoS Pathog.">
        <title>Diverse lifestyles and strategies of plant pathogenesis encoded in the genomes of eighteen Dothideomycetes fungi.</title>
        <authorList>
            <person name="Ohm R.A."/>
            <person name="Feau N."/>
            <person name="Henrissat B."/>
            <person name="Schoch C.L."/>
            <person name="Horwitz B.A."/>
            <person name="Barry K.W."/>
            <person name="Condon B.J."/>
            <person name="Copeland A.C."/>
            <person name="Dhillon B."/>
            <person name="Glaser F."/>
            <person name="Hesse C.N."/>
            <person name="Kosti I."/>
            <person name="LaButti K."/>
            <person name="Lindquist E.A."/>
            <person name="Lucas S."/>
            <person name="Salamov A.A."/>
            <person name="Bradshaw R.E."/>
            <person name="Ciuffetti L."/>
            <person name="Hamelin R.C."/>
            <person name="Kema G.H.J."/>
            <person name="Lawrence C."/>
            <person name="Scott J.A."/>
            <person name="Spatafora J.W."/>
            <person name="Turgeon B.G."/>
            <person name="de Wit P.J.G.M."/>
            <person name="Zhong S."/>
            <person name="Goodwin S.B."/>
            <person name="Grigoriev I.V."/>
        </authorList>
    </citation>
    <scope>NUCLEOTIDE SEQUENCE [LARGE SCALE GENOMIC DNA]</scope>
    <source>
        <strain evidence="2 3">CIRAD86</strain>
    </source>
</reference>
<dbReference type="VEuPathDB" id="FungiDB:MYCFIDRAFT_198537"/>
<dbReference type="AlphaFoldDB" id="M3A6N8"/>
<feature type="region of interest" description="Disordered" evidence="1">
    <location>
        <begin position="80"/>
        <end position="146"/>
    </location>
</feature>